<keyword evidence="1" id="KW-0472">Membrane</keyword>
<gene>
    <name evidence="2" type="ORF">VMF7928_03456</name>
</gene>
<reference evidence="2" key="1">
    <citation type="submission" date="2021-11" db="EMBL/GenBank/DDBJ databases">
        <authorList>
            <person name="Rodrigo-Torres L."/>
            <person name="Arahal R. D."/>
            <person name="Lucena T."/>
        </authorList>
    </citation>
    <scope>NUCLEOTIDE SEQUENCE</scope>
    <source>
        <strain evidence="2">CECT 7928</strain>
    </source>
</reference>
<protein>
    <submittedName>
        <fullName evidence="2">Uncharacterized protein</fullName>
    </submittedName>
</protein>
<comment type="caution">
    <text evidence="2">The sequence shown here is derived from an EMBL/GenBank/DDBJ whole genome shotgun (WGS) entry which is preliminary data.</text>
</comment>
<evidence type="ECO:0000313" key="2">
    <source>
        <dbReference type="EMBL" id="CAH0541222.1"/>
    </source>
</evidence>
<dbReference type="RefSeq" id="WP_237362934.1">
    <property type="nucleotide sequence ID" value="NZ_CAKLDM010000002.1"/>
</dbReference>
<keyword evidence="3" id="KW-1185">Reference proteome</keyword>
<accession>A0ABM9A7Q4</accession>
<proteinExistence type="predicted"/>
<dbReference type="Proteomes" id="UP000838748">
    <property type="component" value="Unassembled WGS sequence"/>
</dbReference>
<name>A0ABM9A7Q4_9VIBR</name>
<dbReference type="EMBL" id="CAKLDM010000002">
    <property type="protein sequence ID" value="CAH0541222.1"/>
    <property type="molecule type" value="Genomic_DNA"/>
</dbReference>
<evidence type="ECO:0000313" key="3">
    <source>
        <dbReference type="Proteomes" id="UP000838748"/>
    </source>
</evidence>
<evidence type="ECO:0000256" key="1">
    <source>
        <dbReference type="SAM" id="Phobius"/>
    </source>
</evidence>
<feature type="transmembrane region" description="Helical" evidence="1">
    <location>
        <begin position="12"/>
        <end position="31"/>
    </location>
</feature>
<keyword evidence="1" id="KW-0812">Transmembrane</keyword>
<keyword evidence="1" id="KW-1133">Transmembrane helix</keyword>
<sequence length="211" mass="23818">MSQGKPFLSKFGYWLLVCVIVFTSILVYKVNKTLHITETKKQEYAGPILQQAFGIDSSNPFVIQIPEQETFVNISEISEDKGSIYGGYQDETGSGTVTIDINLLSLIGSEQEKAYTGLMIVSNEALETYTYYVATYKYNRQTEHMELLDSARLGQDISIDAYEPSNDLVHIELTKNTNHLNNSQVDIERLSIIACISKAYSIDLLQERLHN</sequence>
<organism evidence="2 3">
    <name type="scientific">Vibrio marisflavi CECT 7928</name>
    <dbReference type="NCBI Taxonomy" id="634439"/>
    <lineage>
        <taxon>Bacteria</taxon>
        <taxon>Pseudomonadati</taxon>
        <taxon>Pseudomonadota</taxon>
        <taxon>Gammaproteobacteria</taxon>
        <taxon>Vibrionales</taxon>
        <taxon>Vibrionaceae</taxon>
        <taxon>Vibrio</taxon>
    </lineage>
</organism>